<evidence type="ECO:0000259" key="4">
    <source>
        <dbReference type="Pfam" id="PF11265"/>
    </source>
</evidence>
<evidence type="ECO:0000313" key="5">
    <source>
        <dbReference type="EMBL" id="KAK1423165.1"/>
    </source>
</evidence>
<evidence type="ECO:0000256" key="3">
    <source>
        <dbReference type="SAM" id="MobiDB-lite"/>
    </source>
</evidence>
<reference evidence="5" key="1">
    <citation type="journal article" date="2023" name="bioRxiv">
        <title>Improved chromosome-level genome assembly for marigold (Tagetes erecta).</title>
        <authorList>
            <person name="Jiang F."/>
            <person name="Yuan L."/>
            <person name="Wang S."/>
            <person name="Wang H."/>
            <person name="Xu D."/>
            <person name="Wang A."/>
            <person name="Fan W."/>
        </authorList>
    </citation>
    <scope>NUCLEOTIDE SEQUENCE</scope>
    <source>
        <strain evidence="5">WSJ</strain>
        <tissue evidence="5">Leaf</tissue>
    </source>
</reference>
<evidence type="ECO:0000256" key="1">
    <source>
        <dbReference type="ARBA" id="ARBA00009102"/>
    </source>
</evidence>
<dbReference type="EMBL" id="JAUHHV010000005">
    <property type="protein sequence ID" value="KAK1423165.1"/>
    <property type="molecule type" value="Genomic_DNA"/>
</dbReference>
<evidence type="ECO:0000256" key="2">
    <source>
        <dbReference type="ARBA" id="ARBA00019694"/>
    </source>
</evidence>
<dbReference type="AlphaFoldDB" id="A0AAD8NP07"/>
<comment type="caution">
    <text evidence="5">The sequence shown here is derived from an EMBL/GenBank/DDBJ whole genome shotgun (WGS) entry which is preliminary data.</text>
</comment>
<sequence length="486" mass="53277">MMITKQIVVVLEATNAMSGYWQTIINDYLVNLLRAFNGNSKANKDKGHSVQLCMVQFNAHGTRLVQRGPWIDSLVYFIETLRLMPFNGGDFCDAAIAEGLAEVLMAFPPPNKFQIDGVQRHCILLAASNPYPLSTPVYRPPDNRGQPQSPLCDAETLVKSFHQCRVSLSVICPRQLPKLKSIYYAGKRNPSAVDHTINNVKNPHFLVLISDDFKLACADLNQTELTVLPLDHPEAASGSGTPSTSATSGWRSVPVELFHLAPAKSSGQSNITSMPDSATSSGAVQLSQHTATDPGLSTLDMSQLQDILGQPSGAAQLAQHTATDPDLSTLDLSQLLDILGQPLLEILTRTSESWKKGVGGMSVQTIRPAAEIRMPVVKALVQSLPPGQVKVWEVYRKPTDPALLAEDWPSTMTFSQTITQEKMLKWVKRVDKVYALSFVAMHHHRLLERLQELEHSAVIQLPSQRLMLSVNHPASVWTGAIFPGEG</sequence>
<proteinExistence type="inferred from homology"/>
<evidence type="ECO:0000313" key="6">
    <source>
        <dbReference type="Proteomes" id="UP001229421"/>
    </source>
</evidence>
<gene>
    <name evidence="5" type="ORF">QVD17_18460</name>
</gene>
<dbReference type="Pfam" id="PF11265">
    <property type="entry name" value="Med25_VWA"/>
    <property type="match status" value="1"/>
</dbReference>
<dbReference type="GO" id="GO:0016592">
    <property type="term" value="C:mediator complex"/>
    <property type="evidence" value="ECO:0007669"/>
    <property type="project" value="TreeGrafter"/>
</dbReference>
<dbReference type="PANTHER" id="PTHR12433:SF20">
    <property type="entry name" value="MEDIATOR OF RNA POLYMERASE II TRANSCRIPTION SUBUNIT 25"/>
    <property type="match status" value="1"/>
</dbReference>
<name>A0AAD8NP07_TARER</name>
<dbReference type="InterPro" id="IPR021419">
    <property type="entry name" value="Mediator_Med25_VWA"/>
</dbReference>
<dbReference type="PANTHER" id="PTHR12433">
    <property type="entry name" value="MEDIATOR OF RNA POLYMERASE II TRANSCRIPTION SUBUNIT 25"/>
    <property type="match status" value="1"/>
</dbReference>
<keyword evidence="6" id="KW-1185">Reference proteome</keyword>
<dbReference type="GO" id="GO:0045944">
    <property type="term" value="P:positive regulation of transcription by RNA polymerase II"/>
    <property type="evidence" value="ECO:0007669"/>
    <property type="project" value="TreeGrafter"/>
</dbReference>
<organism evidence="5 6">
    <name type="scientific">Tagetes erecta</name>
    <name type="common">African marigold</name>
    <dbReference type="NCBI Taxonomy" id="13708"/>
    <lineage>
        <taxon>Eukaryota</taxon>
        <taxon>Viridiplantae</taxon>
        <taxon>Streptophyta</taxon>
        <taxon>Embryophyta</taxon>
        <taxon>Tracheophyta</taxon>
        <taxon>Spermatophyta</taxon>
        <taxon>Magnoliopsida</taxon>
        <taxon>eudicotyledons</taxon>
        <taxon>Gunneridae</taxon>
        <taxon>Pentapetalae</taxon>
        <taxon>asterids</taxon>
        <taxon>campanulids</taxon>
        <taxon>Asterales</taxon>
        <taxon>Asteraceae</taxon>
        <taxon>Asteroideae</taxon>
        <taxon>Heliantheae alliance</taxon>
        <taxon>Tageteae</taxon>
        <taxon>Tagetes</taxon>
    </lineage>
</organism>
<dbReference type="GO" id="GO:0005667">
    <property type="term" value="C:transcription regulator complex"/>
    <property type="evidence" value="ECO:0007669"/>
    <property type="project" value="TreeGrafter"/>
</dbReference>
<accession>A0AAD8NP07</accession>
<feature type="region of interest" description="Disordered" evidence="3">
    <location>
        <begin position="264"/>
        <end position="297"/>
    </location>
</feature>
<feature type="compositionally biased region" description="Polar residues" evidence="3">
    <location>
        <begin position="265"/>
        <end position="291"/>
    </location>
</feature>
<dbReference type="Proteomes" id="UP001229421">
    <property type="component" value="Unassembled WGS sequence"/>
</dbReference>
<protein>
    <recommendedName>
        <fullName evidence="2">Mediator of RNA polymerase II transcription subunit 25</fullName>
    </recommendedName>
</protein>
<comment type="similarity">
    <text evidence="1">Belongs to the Mediator complex subunit 25 family.</text>
</comment>
<feature type="domain" description="Mediator of RNA polymerase II transcription subunit 25 von Willebrand factor type A" evidence="4">
    <location>
        <begin position="4"/>
        <end position="211"/>
    </location>
</feature>